<organism evidence="1 2">
    <name type="scientific">Caerostris extrusa</name>
    <name type="common">Bark spider</name>
    <name type="synonym">Caerostris bankana</name>
    <dbReference type="NCBI Taxonomy" id="172846"/>
    <lineage>
        <taxon>Eukaryota</taxon>
        <taxon>Metazoa</taxon>
        <taxon>Ecdysozoa</taxon>
        <taxon>Arthropoda</taxon>
        <taxon>Chelicerata</taxon>
        <taxon>Arachnida</taxon>
        <taxon>Araneae</taxon>
        <taxon>Araneomorphae</taxon>
        <taxon>Entelegynae</taxon>
        <taxon>Araneoidea</taxon>
        <taxon>Araneidae</taxon>
        <taxon>Caerostris</taxon>
    </lineage>
</organism>
<sequence length="170" mass="19126">MEKTGGLREPTQRNAQLPLLISSHHFRRLPLSLLFPTLVSRYANDSEKAAEKRRVQDKYEMSLLPKTYHCDLMESPQLSSYPHQSSLYYAEARIIGSTRRSRGERIARGIHLSSFHLLALESEREEFGGRGGLIISTSPNQQNPALKLQSKVITSLLRVEGKSTPPAVSL</sequence>
<evidence type="ECO:0000313" key="1">
    <source>
        <dbReference type="EMBL" id="GIY96036.1"/>
    </source>
</evidence>
<gene>
    <name evidence="1" type="ORF">CEXT_726421</name>
</gene>
<evidence type="ECO:0000313" key="2">
    <source>
        <dbReference type="Proteomes" id="UP001054945"/>
    </source>
</evidence>
<name>A0AAV4XLI8_CAEEX</name>
<reference evidence="1 2" key="1">
    <citation type="submission" date="2021-06" db="EMBL/GenBank/DDBJ databases">
        <title>Caerostris extrusa draft genome.</title>
        <authorList>
            <person name="Kono N."/>
            <person name="Arakawa K."/>
        </authorList>
    </citation>
    <scope>NUCLEOTIDE SEQUENCE [LARGE SCALE GENOMIC DNA]</scope>
</reference>
<comment type="caution">
    <text evidence="1">The sequence shown here is derived from an EMBL/GenBank/DDBJ whole genome shotgun (WGS) entry which is preliminary data.</text>
</comment>
<dbReference type="Proteomes" id="UP001054945">
    <property type="component" value="Unassembled WGS sequence"/>
</dbReference>
<accession>A0AAV4XLI8</accession>
<dbReference type="AlphaFoldDB" id="A0AAV4XLI8"/>
<dbReference type="EMBL" id="BPLR01000610">
    <property type="protein sequence ID" value="GIY96036.1"/>
    <property type="molecule type" value="Genomic_DNA"/>
</dbReference>
<proteinExistence type="predicted"/>
<protein>
    <submittedName>
        <fullName evidence="1">Uncharacterized protein</fullName>
    </submittedName>
</protein>
<keyword evidence="2" id="KW-1185">Reference proteome</keyword>